<dbReference type="SUPFAM" id="SSF51621">
    <property type="entry name" value="Phosphoenolpyruvate/pyruvate domain"/>
    <property type="match status" value="1"/>
</dbReference>
<protein>
    <submittedName>
        <fullName evidence="1">Carboxyvinyl-carboxyphosphonate phosphorylmutase</fullName>
    </submittedName>
</protein>
<accession>A0A0R2B7G7</accession>
<comment type="caution">
    <text evidence="1">The sequence shown here is derived from an EMBL/GenBank/DDBJ whole genome shotgun (WGS) entry which is preliminary data.</text>
</comment>
<dbReference type="STRING" id="33960.TY91_02340"/>
<dbReference type="Proteomes" id="UP000051845">
    <property type="component" value="Unassembled WGS sequence"/>
</dbReference>
<gene>
    <name evidence="1" type="ORF">FC82_GL002519</name>
</gene>
<dbReference type="PATRIC" id="fig|1423733.4.peg.2634"/>
<dbReference type="GO" id="GO:0003824">
    <property type="term" value="F:catalytic activity"/>
    <property type="evidence" value="ECO:0007669"/>
    <property type="project" value="InterPro"/>
</dbReference>
<evidence type="ECO:0000313" key="2">
    <source>
        <dbReference type="Proteomes" id="UP000051845"/>
    </source>
</evidence>
<proteinExistence type="predicted"/>
<dbReference type="EMBL" id="AYYR01000054">
    <property type="protein sequence ID" value="KRM75326.1"/>
    <property type="molecule type" value="Genomic_DNA"/>
</dbReference>
<dbReference type="AlphaFoldDB" id="A0A0R2B7G7"/>
<name>A0A0R2B7G7_SECCO</name>
<sequence length="272" mass="29692">MHINAPFEDYSLKGVFSWLRHLQGGTKMTLLDTLQTTPGQLIPAAGDGNTFNLLTNSDTPAILLDATLATKTLLAEENPGLLTISEYAKFLRDMQLKKTTPLIADMQSGFGNPLNTFYAAQELERSGGDILMLNDQTYPAHNLERPTTTTPADLLGKARAAKDSLENPATQLWIKLEGIWDYGIEGAQQRMHYLANAGADAIIIDHYTTSDLQALVSSEPELPLLATWNPDTTKISGIAGWLDTGCLADKALQAQQTALQNLLKEDTSYAEK</sequence>
<dbReference type="Gene3D" id="3.20.20.60">
    <property type="entry name" value="Phosphoenolpyruvate-binding domains"/>
    <property type="match status" value="1"/>
</dbReference>
<organism evidence="1 2">
    <name type="scientific">Secundilactobacillus collinoides DSM 20515 = JCM 1123</name>
    <dbReference type="NCBI Taxonomy" id="1423733"/>
    <lineage>
        <taxon>Bacteria</taxon>
        <taxon>Bacillati</taxon>
        <taxon>Bacillota</taxon>
        <taxon>Bacilli</taxon>
        <taxon>Lactobacillales</taxon>
        <taxon>Lactobacillaceae</taxon>
        <taxon>Secundilactobacillus</taxon>
    </lineage>
</organism>
<dbReference type="Pfam" id="PF13714">
    <property type="entry name" value="PEP_mutase"/>
    <property type="match status" value="1"/>
</dbReference>
<dbReference type="InterPro" id="IPR015813">
    <property type="entry name" value="Pyrv/PenolPyrv_kinase-like_dom"/>
</dbReference>
<dbReference type="InterPro" id="IPR040442">
    <property type="entry name" value="Pyrv_kinase-like_dom_sf"/>
</dbReference>
<evidence type="ECO:0000313" key="1">
    <source>
        <dbReference type="EMBL" id="KRM75326.1"/>
    </source>
</evidence>
<reference evidence="1 2" key="1">
    <citation type="journal article" date="2015" name="Genome Announc.">
        <title>Expanding the biotechnology potential of lactobacilli through comparative genomics of 213 strains and associated genera.</title>
        <authorList>
            <person name="Sun Z."/>
            <person name="Harris H.M."/>
            <person name="McCann A."/>
            <person name="Guo C."/>
            <person name="Argimon S."/>
            <person name="Zhang W."/>
            <person name="Yang X."/>
            <person name="Jeffery I.B."/>
            <person name="Cooney J.C."/>
            <person name="Kagawa T.F."/>
            <person name="Liu W."/>
            <person name="Song Y."/>
            <person name="Salvetti E."/>
            <person name="Wrobel A."/>
            <person name="Rasinkangas P."/>
            <person name="Parkhill J."/>
            <person name="Rea M.C."/>
            <person name="O'Sullivan O."/>
            <person name="Ritari J."/>
            <person name="Douillard F.P."/>
            <person name="Paul Ross R."/>
            <person name="Yang R."/>
            <person name="Briner A.E."/>
            <person name="Felis G.E."/>
            <person name="de Vos W.M."/>
            <person name="Barrangou R."/>
            <person name="Klaenhammer T.R."/>
            <person name="Caufield P.W."/>
            <person name="Cui Y."/>
            <person name="Zhang H."/>
            <person name="O'Toole P.W."/>
        </authorList>
    </citation>
    <scope>NUCLEOTIDE SEQUENCE [LARGE SCALE GENOMIC DNA]</scope>
    <source>
        <strain evidence="1 2">DSM 20515</strain>
    </source>
</reference>